<proteinExistence type="predicted"/>
<keyword evidence="3" id="KW-1185">Reference proteome</keyword>
<dbReference type="Proteomes" id="UP000295157">
    <property type="component" value="Unassembled WGS sequence"/>
</dbReference>
<dbReference type="AlphaFoldDB" id="A0A4R4NM17"/>
<protein>
    <submittedName>
        <fullName evidence="2">Uncharacterized protein</fullName>
    </submittedName>
</protein>
<organism evidence="2 3">
    <name type="scientific">Nonomuraea longispora</name>
    <dbReference type="NCBI Taxonomy" id="1848320"/>
    <lineage>
        <taxon>Bacteria</taxon>
        <taxon>Bacillati</taxon>
        <taxon>Actinomycetota</taxon>
        <taxon>Actinomycetes</taxon>
        <taxon>Streptosporangiales</taxon>
        <taxon>Streptosporangiaceae</taxon>
        <taxon>Nonomuraea</taxon>
    </lineage>
</organism>
<feature type="region of interest" description="Disordered" evidence="1">
    <location>
        <begin position="370"/>
        <end position="390"/>
    </location>
</feature>
<sequence>MDSAHHLARIAQRFPLIPRPRPTYRPLPDRINDIRALARTAAANGSPILLAQAVQAMNKASLIASDCGRPDLARAWCRRQIQLFLDARPLSAQEARYALEPAVNLARLAIRAGDADGAYQQLENLYRAVTAHSDALIDGEPTSFYDLTASADEHRDVAQWLWGVLLADGGRALIGAGRWQQAAQHAERYRGVGRRLLDGRQIVIVARCLAGQPEAARQLLDESTLTDPWERLVALPLGALCRRAGGQPADAEIAEMRQLYLALEPADELIVFHTRLGLAMIDLADGPDQEAAASIAARLVHDILAAGDGYAARDLLAHDACRAALTDAHEQTLIAAVEAAGLSTGAIPAPLIGDLHATVELSEEQITAHFGTRLRPATPSRAGHARRSQR</sequence>
<name>A0A4R4NM17_9ACTN</name>
<dbReference type="RefSeq" id="WP_132332392.1">
    <property type="nucleotide sequence ID" value="NZ_SMJZ01000032.1"/>
</dbReference>
<evidence type="ECO:0000313" key="3">
    <source>
        <dbReference type="Proteomes" id="UP000295157"/>
    </source>
</evidence>
<comment type="caution">
    <text evidence="2">The sequence shown here is derived from an EMBL/GenBank/DDBJ whole genome shotgun (WGS) entry which is preliminary data.</text>
</comment>
<evidence type="ECO:0000256" key="1">
    <source>
        <dbReference type="SAM" id="MobiDB-lite"/>
    </source>
</evidence>
<reference evidence="2 3" key="1">
    <citation type="submission" date="2019-02" db="EMBL/GenBank/DDBJ databases">
        <title>Draft genome sequences of novel Actinobacteria.</title>
        <authorList>
            <person name="Sahin N."/>
            <person name="Ay H."/>
            <person name="Saygin H."/>
        </authorList>
    </citation>
    <scope>NUCLEOTIDE SEQUENCE [LARGE SCALE GENOMIC DNA]</scope>
    <source>
        <strain evidence="2 3">KC201</strain>
    </source>
</reference>
<evidence type="ECO:0000313" key="2">
    <source>
        <dbReference type="EMBL" id="TDC08062.1"/>
    </source>
</evidence>
<dbReference type="EMBL" id="SMJZ01000032">
    <property type="protein sequence ID" value="TDC08062.1"/>
    <property type="molecule type" value="Genomic_DNA"/>
</dbReference>
<gene>
    <name evidence="2" type="ORF">E1267_11350</name>
</gene>
<accession>A0A4R4NM17</accession>
<dbReference type="OrthoDB" id="3504852at2"/>